<dbReference type="Proteomes" id="UP001556170">
    <property type="component" value="Unassembled WGS sequence"/>
</dbReference>
<keyword evidence="5 7" id="KW-0560">Oxidoreductase</keyword>
<dbReference type="InterPro" id="IPR044862">
    <property type="entry name" value="Pro_4_hyd_alph_FE2OG_OXY"/>
</dbReference>
<evidence type="ECO:0000256" key="7">
    <source>
        <dbReference type="HAMAP-Rule" id="MF_00657"/>
    </source>
</evidence>
<comment type="caution">
    <text evidence="9">The sequence shown here is derived from an EMBL/GenBank/DDBJ whole genome shotgun (WGS) entry which is preliminary data.</text>
</comment>
<evidence type="ECO:0000256" key="4">
    <source>
        <dbReference type="ARBA" id="ARBA00022964"/>
    </source>
</evidence>
<name>A0ABV3QJC6_9GAMM</name>
<feature type="binding site" evidence="7">
    <location>
        <position position="168"/>
    </location>
    <ligand>
        <name>2-oxoglutarate</name>
        <dbReference type="ChEBI" id="CHEBI:16810"/>
    </ligand>
</feature>
<feature type="domain" description="Fe2OG dioxygenase" evidence="8">
    <location>
        <begin position="78"/>
        <end position="177"/>
    </location>
</feature>
<dbReference type="SMART" id="SM00702">
    <property type="entry name" value="P4Hc"/>
    <property type="match status" value="1"/>
</dbReference>
<dbReference type="Gene3D" id="2.60.120.620">
    <property type="entry name" value="q2cbj1_9rhob like domain"/>
    <property type="match status" value="1"/>
</dbReference>
<dbReference type="PANTHER" id="PTHR41536:SF1">
    <property type="entry name" value="PKHD-TYPE HYDROXYLASE YBIX"/>
    <property type="match status" value="1"/>
</dbReference>
<dbReference type="GO" id="GO:0051213">
    <property type="term" value="F:dioxygenase activity"/>
    <property type="evidence" value="ECO:0007669"/>
    <property type="project" value="UniProtKB-KW"/>
</dbReference>
<dbReference type="PANTHER" id="PTHR41536">
    <property type="entry name" value="PKHD-TYPE HYDROXYLASE YBIX"/>
    <property type="match status" value="1"/>
</dbReference>
<feature type="binding site" evidence="7">
    <location>
        <position position="98"/>
    </location>
    <ligand>
        <name>Fe cation</name>
        <dbReference type="ChEBI" id="CHEBI:24875"/>
    </ligand>
</feature>
<dbReference type="InterPro" id="IPR005123">
    <property type="entry name" value="Oxoglu/Fe-dep_dioxygenase_dom"/>
</dbReference>
<evidence type="ECO:0000256" key="6">
    <source>
        <dbReference type="ARBA" id="ARBA00023004"/>
    </source>
</evidence>
<protein>
    <submittedName>
        <fullName evidence="9">Fe2+-dependent dioxygenase</fullName>
    </submittedName>
</protein>
<evidence type="ECO:0000259" key="8">
    <source>
        <dbReference type="PROSITE" id="PS51471"/>
    </source>
</evidence>
<gene>
    <name evidence="9" type="ORF">ABQJ56_00455</name>
</gene>
<feature type="binding site" evidence="7">
    <location>
        <position position="158"/>
    </location>
    <ligand>
        <name>Fe cation</name>
        <dbReference type="ChEBI" id="CHEBI:24875"/>
    </ligand>
</feature>
<keyword evidence="6 7" id="KW-0408">Iron</keyword>
<dbReference type="EMBL" id="JBFOHL010000001">
    <property type="protein sequence ID" value="MEW9622702.1"/>
    <property type="molecule type" value="Genomic_DNA"/>
</dbReference>
<keyword evidence="4 7" id="KW-0223">Dioxygenase</keyword>
<organism evidence="9 10">
    <name type="scientific">Rhodanobacter geophilus</name>
    <dbReference type="NCBI Taxonomy" id="3162488"/>
    <lineage>
        <taxon>Bacteria</taxon>
        <taxon>Pseudomonadati</taxon>
        <taxon>Pseudomonadota</taxon>
        <taxon>Gammaproteobacteria</taxon>
        <taxon>Lysobacterales</taxon>
        <taxon>Rhodanobacteraceae</taxon>
        <taxon>Rhodanobacter</taxon>
    </lineage>
</organism>
<accession>A0ABV3QJC6</accession>
<comment type="cofactor">
    <cofactor evidence="7">
        <name>Fe(2+)</name>
        <dbReference type="ChEBI" id="CHEBI:29033"/>
    </cofactor>
    <text evidence="7">Binds 1 Fe(2+) ion per subunit.</text>
</comment>
<dbReference type="Gene3D" id="4.10.860.20">
    <property type="entry name" value="Rabenosyn, Rab binding domain"/>
    <property type="match status" value="1"/>
</dbReference>
<comment type="cofactor">
    <cofactor evidence="1 7">
        <name>L-ascorbate</name>
        <dbReference type="ChEBI" id="CHEBI:38290"/>
    </cofactor>
</comment>
<feature type="binding site" evidence="7">
    <location>
        <position position="96"/>
    </location>
    <ligand>
        <name>Fe cation</name>
        <dbReference type="ChEBI" id="CHEBI:24875"/>
    </ligand>
</feature>
<evidence type="ECO:0000256" key="5">
    <source>
        <dbReference type="ARBA" id="ARBA00023002"/>
    </source>
</evidence>
<evidence type="ECO:0000256" key="3">
    <source>
        <dbReference type="ARBA" id="ARBA00022896"/>
    </source>
</evidence>
<keyword evidence="2 7" id="KW-0479">Metal-binding</keyword>
<keyword evidence="10" id="KW-1185">Reference proteome</keyword>
<dbReference type="NCBIfam" id="NF003974">
    <property type="entry name" value="PRK05467.1-3"/>
    <property type="match status" value="1"/>
</dbReference>
<evidence type="ECO:0000313" key="9">
    <source>
        <dbReference type="EMBL" id="MEW9622702.1"/>
    </source>
</evidence>
<dbReference type="PROSITE" id="PS51471">
    <property type="entry name" value="FE2OG_OXY"/>
    <property type="match status" value="1"/>
</dbReference>
<evidence type="ECO:0000313" key="10">
    <source>
        <dbReference type="Proteomes" id="UP001556170"/>
    </source>
</evidence>
<dbReference type="HAMAP" id="MF_00657">
    <property type="entry name" value="Hydroxyl_YbiX"/>
    <property type="match status" value="1"/>
</dbReference>
<dbReference type="InterPro" id="IPR023550">
    <property type="entry name" value="PKHD_hydroxylase"/>
</dbReference>
<dbReference type="Pfam" id="PF13640">
    <property type="entry name" value="2OG-FeII_Oxy_3"/>
    <property type="match status" value="1"/>
</dbReference>
<proteinExistence type="inferred from homology"/>
<sequence length="227" mass="24518">MIVCVPDVLTAQELGAIRAELPSAPFVDGSTTAGWSARTVKKNQQIDIASASYARMADIVRAAFQRHALLQASLLPAATTQPLFNRYAGSMEYGAHVDAPVMGGMGSAVRTDIAITVFISDPRSYDGGELVTHASGGIEHRFKLDAGAAIAYPANTLHHVSPVTRGVRDAAIIWVQSMVRDPARRELLWDLESAKRDIFGREGKSQAFDAVSRSHANLLRMWAEMTG</sequence>
<dbReference type="InterPro" id="IPR006620">
    <property type="entry name" value="Pro_4_hyd_alph"/>
</dbReference>
<evidence type="ECO:0000256" key="1">
    <source>
        <dbReference type="ARBA" id="ARBA00001961"/>
    </source>
</evidence>
<dbReference type="RefSeq" id="WP_367843019.1">
    <property type="nucleotide sequence ID" value="NZ_JBFOHL010000001.1"/>
</dbReference>
<keyword evidence="3 7" id="KW-0847">Vitamin C</keyword>
<evidence type="ECO:0000256" key="2">
    <source>
        <dbReference type="ARBA" id="ARBA00022723"/>
    </source>
</evidence>
<dbReference type="NCBIfam" id="NF003975">
    <property type="entry name" value="PRK05467.1-4"/>
    <property type="match status" value="1"/>
</dbReference>
<reference evidence="9 10" key="1">
    <citation type="submission" date="2024-06" db="EMBL/GenBank/DDBJ databases">
        <authorList>
            <person name="Woo H."/>
        </authorList>
    </citation>
    <scope>NUCLEOTIDE SEQUENCE [LARGE SCALE GENOMIC DNA]</scope>
    <source>
        <strain evidence="9 10">S2-g</strain>
    </source>
</reference>